<keyword evidence="2" id="KW-0479">Metal-binding</keyword>
<dbReference type="PANTHER" id="PTHR16515:SF49">
    <property type="entry name" value="GASTRULA ZINC FINGER PROTEIN XLCGF49.1-LIKE-RELATED"/>
    <property type="match status" value="1"/>
</dbReference>
<evidence type="ECO:0000259" key="9">
    <source>
        <dbReference type="PROSITE" id="PS50157"/>
    </source>
</evidence>
<dbReference type="GO" id="GO:0010468">
    <property type="term" value="P:regulation of gene expression"/>
    <property type="evidence" value="ECO:0007669"/>
    <property type="project" value="TreeGrafter"/>
</dbReference>
<dbReference type="PROSITE" id="PS00028">
    <property type="entry name" value="ZINC_FINGER_C2H2_1"/>
    <property type="match status" value="3"/>
</dbReference>
<evidence type="ECO:0000313" key="11">
    <source>
        <dbReference type="Proteomes" id="UP001328107"/>
    </source>
</evidence>
<evidence type="ECO:0000256" key="8">
    <source>
        <dbReference type="SAM" id="MobiDB-lite"/>
    </source>
</evidence>
<dbReference type="PANTHER" id="PTHR16515">
    <property type="entry name" value="PR DOMAIN ZINC FINGER PROTEIN"/>
    <property type="match status" value="1"/>
</dbReference>
<sequence>HLQLIVQLIHFNYHHNKLKYYFIVMDASNIDRVDHWRKKAFDFSSSDRMGFVLSRAMDLMAIVVKDGTRTKNLQFAARSLDMELRLTMEEDDERSSPLREMVYGLCETLGITIKSILDERTHEEHEISISQEMINEEVKEEPLYTGMKIPKETKEEEFVPPLPLPSFVLPKEESMEEQPFVLPSGTKMDSMILPQPAPPSNSLAAIAMRFFGDSAPSTSFLHSQKESSNGIEMRGEEEKRKDHECDHCGKKFNAKAAMENHRLVHSGVRNHMCSQCGWEFMRRSDLIRHLKKVDHSKPVKNVGDRRKFECEMCGMAFYRMADKSNHVKSTHGESPYAFK</sequence>
<feature type="domain" description="C2H2-type" evidence="9">
    <location>
        <begin position="308"/>
        <end position="335"/>
    </location>
</feature>
<organism evidence="10 11">
    <name type="scientific">Pristionchus mayeri</name>
    <dbReference type="NCBI Taxonomy" id="1317129"/>
    <lineage>
        <taxon>Eukaryota</taxon>
        <taxon>Metazoa</taxon>
        <taxon>Ecdysozoa</taxon>
        <taxon>Nematoda</taxon>
        <taxon>Chromadorea</taxon>
        <taxon>Rhabditida</taxon>
        <taxon>Rhabditina</taxon>
        <taxon>Diplogasteromorpha</taxon>
        <taxon>Diplogasteroidea</taxon>
        <taxon>Neodiplogasteridae</taxon>
        <taxon>Pristionchus</taxon>
    </lineage>
</organism>
<keyword evidence="3" id="KW-0677">Repeat</keyword>
<feature type="region of interest" description="Disordered" evidence="8">
    <location>
        <begin position="218"/>
        <end position="238"/>
    </location>
</feature>
<evidence type="ECO:0000313" key="10">
    <source>
        <dbReference type="EMBL" id="GMR32091.1"/>
    </source>
</evidence>
<evidence type="ECO:0000256" key="7">
    <source>
        <dbReference type="PROSITE-ProRule" id="PRU00042"/>
    </source>
</evidence>
<keyword evidence="6" id="KW-0539">Nucleus</keyword>
<evidence type="ECO:0000256" key="3">
    <source>
        <dbReference type="ARBA" id="ARBA00022737"/>
    </source>
</evidence>
<evidence type="ECO:0000256" key="4">
    <source>
        <dbReference type="ARBA" id="ARBA00022771"/>
    </source>
</evidence>
<dbReference type="AlphaFoldDB" id="A0AAN5C8A2"/>
<comment type="caution">
    <text evidence="10">The sequence shown here is derived from an EMBL/GenBank/DDBJ whole genome shotgun (WGS) entry which is preliminary data.</text>
</comment>
<dbReference type="GO" id="GO:0008270">
    <property type="term" value="F:zinc ion binding"/>
    <property type="evidence" value="ECO:0007669"/>
    <property type="project" value="UniProtKB-KW"/>
</dbReference>
<reference evidence="11" key="1">
    <citation type="submission" date="2022-10" db="EMBL/GenBank/DDBJ databases">
        <title>Genome assembly of Pristionchus species.</title>
        <authorList>
            <person name="Yoshida K."/>
            <person name="Sommer R.J."/>
        </authorList>
    </citation>
    <scope>NUCLEOTIDE SEQUENCE [LARGE SCALE GENOMIC DNA]</scope>
    <source>
        <strain evidence="11">RS5460</strain>
    </source>
</reference>
<evidence type="ECO:0000256" key="6">
    <source>
        <dbReference type="ARBA" id="ARBA00023242"/>
    </source>
</evidence>
<evidence type="ECO:0000256" key="1">
    <source>
        <dbReference type="ARBA" id="ARBA00004123"/>
    </source>
</evidence>
<name>A0AAN5C8A2_9BILA</name>
<dbReference type="PROSITE" id="PS50157">
    <property type="entry name" value="ZINC_FINGER_C2H2_2"/>
    <property type="match status" value="3"/>
</dbReference>
<comment type="subcellular location">
    <subcellularLocation>
        <location evidence="1">Nucleus</location>
    </subcellularLocation>
</comment>
<feature type="non-terminal residue" evidence="10">
    <location>
        <position position="1"/>
    </location>
</feature>
<dbReference type="EMBL" id="BTRK01000001">
    <property type="protein sequence ID" value="GMR32091.1"/>
    <property type="molecule type" value="Genomic_DNA"/>
</dbReference>
<dbReference type="SMART" id="SM00355">
    <property type="entry name" value="ZnF_C2H2"/>
    <property type="match status" value="3"/>
</dbReference>
<keyword evidence="5" id="KW-0862">Zinc</keyword>
<protein>
    <recommendedName>
        <fullName evidence="9">C2H2-type domain-containing protein</fullName>
    </recommendedName>
</protein>
<dbReference type="SUPFAM" id="SSF57667">
    <property type="entry name" value="beta-beta-alpha zinc fingers"/>
    <property type="match status" value="2"/>
</dbReference>
<feature type="compositionally biased region" description="Polar residues" evidence="8">
    <location>
        <begin position="218"/>
        <end position="230"/>
    </location>
</feature>
<keyword evidence="11" id="KW-1185">Reference proteome</keyword>
<dbReference type="InterPro" id="IPR013087">
    <property type="entry name" value="Znf_C2H2_type"/>
</dbReference>
<dbReference type="GO" id="GO:0005634">
    <property type="term" value="C:nucleus"/>
    <property type="evidence" value="ECO:0007669"/>
    <property type="project" value="UniProtKB-SubCell"/>
</dbReference>
<dbReference type="FunFam" id="3.30.160.60:FF:000100">
    <property type="entry name" value="Zinc finger 45-like"/>
    <property type="match status" value="1"/>
</dbReference>
<accession>A0AAN5C8A2</accession>
<dbReference type="InterPro" id="IPR050331">
    <property type="entry name" value="Zinc_finger"/>
</dbReference>
<gene>
    <name evidence="10" type="ORF">PMAYCL1PPCAC_02286</name>
</gene>
<feature type="domain" description="C2H2-type" evidence="9">
    <location>
        <begin position="243"/>
        <end position="270"/>
    </location>
</feature>
<dbReference type="Gene3D" id="3.30.160.60">
    <property type="entry name" value="Classic Zinc Finger"/>
    <property type="match status" value="2"/>
</dbReference>
<feature type="domain" description="C2H2-type" evidence="9">
    <location>
        <begin position="271"/>
        <end position="300"/>
    </location>
</feature>
<proteinExistence type="predicted"/>
<dbReference type="Proteomes" id="UP001328107">
    <property type="component" value="Unassembled WGS sequence"/>
</dbReference>
<evidence type="ECO:0000256" key="2">
    <source>
        <dbReference type="ARBA" id="ARBA00022723"/>
    </source>
</evidence>
<dbReference type="InterPro" id="IPR036236">
    <property type="entry name" value="Znf_C2H2_sf"/>
</dbReference>
<keyword evidence="4 7" id="KW-0863">Zinc-finger</keyword>
<evidence type="ECO:0000256" key="5">
    <source>
        <dbReference type="ARBA" id="ARBA00022833"/>
    </source>
</evidence>
<dbReference type="Pfam" id="PF00096">
    <property type="entry name" value="zf-C2H2"/>
    <property type="match status" value="2"/>
</dbReference>